<gene>
    <name evidence="2" type="ORF">PRK78_001172</name>
</gene>
<evidence type="ECO:0000313" key="3">
    <source>
        <dbReference type="Proteomes" id="UP001219355"/>
    </source>
</evidence>
<keyword evidence="3" id="KW-1185">Reference proteome</keyword>
<name>A0AAF0IIE5_9EURO</name>
<feature type="compositionally biased region" description="Basic and acidic residues" evidence="1">
    <location>
        <begin position="37"/>
        <end position="48"/>
    </location>
</feature>
<accession>A0AAF0IIE5</accession>
<dbReference type="AlphaFoldDB" id="A0AAF0IIE5"/>
<evidence type="ECO:0008006" key="4">
    <source>
        <dbReference type="Google" id="ProtNLM"/>
    </source>
</evidence>
<organism evidence="2 3">
    <name type="scientific">Emydomyces testavorans</name>
    <dbReference type="NCBI Taxonomy" id="2070801"/>
    <lineage>
        <taxon>Eukaryota</taxon>
        <taxon>Fungi</taxon>
        <taxon>Dikarya</taxon>
        <taxon>Ascomycota</taxon>
        <taxon>Pezizomycotina</taxon>
        <taxon>Eurotiomycetes</taxon>
        <taxon>Eurotiomycetidae</taxon>
        <taxon>Onygenales</taxon>
        <taxon>Nannizziopsiaceae</taxon>
        <taxon>Emydomyces</taxon>
    </lineage>
</organism>
<evidence type="ECO:0000256" key="1">
    <source>
        <dbReference type="SAM" id="MobiDB-lite"/>
    </source>
</evidence>
<protein>
    <recommendedName>
        <fullName evidence="4">BTB domain-containing protein</fullName>
    </recommendedName>
</protein>
<dbReference type="EMBL" id="CP120627">
    <property type="protein sequence ID" value="WEW55739.1"/>
    <property type="molecule type" value="Genomic_DNA"/>
</dbReference>
<dbReference type="Proteomes" id="UP001219355">
    <property type="component" value="Chromosome 1"/>
</dbReference>
<reference evidence="2" key="1">
    <citation type="submission" date="2023-03" db="EMBL/GenBank/DDBJ databases">
        <title>Emydomyces testavorans Genome Sequence.</title>
        <authorList>
            <person name="Hoyer L."/>
        </authorList>
    </citation>
    <scope>NUCLEOTIDE SEQUENCE</scope>
    <source>
        <strain evidence="2">16-2883</strain>
    </source>
</reference>
<feature type="region of interest" description="Disordered" evidence="1">
    <location>
        <begin position="24"/>
        <end position="62"/>
    </location>
</feature>
<sequence length="227" mass="25708">MAMFYELAPDGDILLLLYKEPQEAKGSGEAGSNAHTSRPDTEIKRENPDEAAQSTERPVRMRVSSSHLVLASVRFKEMVSDNRRKEPGLRDGQPLEIKITNWEPISSLILMNIIHGRTSDIPRQVTLDVLCDIALLVDHYECQEVVGIMSEMWIKQESTALPKCFLDKVVTWIWIAYVFHQEDVFKHMTQLAIQSSTVKIDAHGLPIPERIISKSTKSSFPMDASLF</sequence>
<evidence type="ECO:0000313" key="2">
    <source>
        <dbReference type="EMBL" id="WEW55739.1"/>
    </source>
</evidence>
<proteinExistence type="predicted"/>